<name>A0A5B7I8Q8_PORTR</name>
<feature type="region of interest" description="Disordered" evidence="1">
    <location>
        <begin position="18"/>
        <end position="64"/>
    </location>
</feature>
<proteinExistence type="predicted"/>
<dbReference type="AlphaFoldDB" id="A0A5B7I8Q8"/>
<reference evidence="2 3" key="1">
    <citation type="submission" date="2019-05" db="EMBL/GenBank/DDBJ databases">
        <title>Another draft genome of Portunus trituberculatus and its Hox gene families provides insights of decapod evolution.</title>
        <authorList>
            <person name="Jeong J.-H."/>
            <person name="Song I."/>
            <person name="Kim S."/>
            <person name="Choi T."/>
            <person name="Kim D."/>
            <person name="Ryu S."/>
            <person name="Kim W."/>
        </authorList>
    </citation>
    <scope>NUCLEOTIDE SEQUENCE [LARGE SCALE GENOMIC DNA]</scope>
    <source>
        <tissue evidence="2">Muscle</tissue>
    </source>
</reference>
<dbReference type="Proteomes" id="UP000324222">
    <property type="component" value="Unassembled WGS sequence"/>
</dbReference>
<organism evidence="2 3">
    <name type="scientific">Portunus trituberculatus</name>
    <name type="common">Swimming crab</name>
    <name type="synonym">Neptunus trituberculatus</name>
    <dbReference type="NCBI Taxonomy" id="210409"/>
    <lineage>
        <taxon>Eukaryota</taxon>
        <taxon>Metazoa</taxon>
        <taxon>Ecdysozoa</taxon>
        <taxon>Arthropoda</taxon>
        <taxon>Crustacea</taxon>
        <taxon>Multicrustacea</taxon>
        <taxon>Malacostraca</taxon>
        <taxon>Eumalacostraca</taxon>
        <taxon>Eucarida</taxon>
        <taxon>Decapoda</taxon>
        <taxon>Pleocyemata</taxon>
        <taxon>Brachyura</taxon>
        <taxon>Eubrachyura</taxon>
        <taxon>Portunoidea</taxon>
        <taxon>Portunidae</taxon>
        <taxon>Portuninae</taxon>
        <taxon>Portunus</taxon>
    </lineage>
</organism>
<evidence type="ECO:0000313" key="3">
    <source>
        <dbReference type="Proteomes" id="UP000324222"/>
    </source>
</evidence>
<comment type="caution">
    <text evidence="2">The sequence shown here is derived from an EMBL/GenBank/DDBJ whole genome shotgun (WGS) entry which is preliminary data.</text>
</comment>
<accession>A0A5B7I8Q8</accession>
<dbReference type="EMBL" id="VSRR010048020">
    <property type="protein sequence ID" value="MPC78279.1"/>
    <property type="molecule type" value="Genomic_DNA"/>
</dbReference>
<keyword evidence="3" id="KW-1185">Reference proteome</keyword>
<gene>
    <name evidence="2" type="ORF">E2C01_072764</name>
</gene>
<protein>
    <submittedName>
        <fullName evidence="2">Uncharacterized protein</fullName>
    </submittedName>
</protein>
<evidence type="ECO:0000256" key="1">
    <source>
        <dbReference type="SAM" id="MobiDB-lite"/>
    </source>
</evidence>
<sequence>MVLLVEISWSRRGECRAKTRRAAGRHADGQQTGRRVGRGGMEEEEEEEEEKAKADEEKDVTEEE</sequence>
<evidence type="ECO:0000313" key="2">
    <source>
        <dbReference type="EMBL" id="MPC78279.1"/>
    </source>
</evidence>